<feature type="domain" description="C2H2-type" evidence="7">
    <location>
        <begin position="9"/>
        <end position="39"/>
    </location>
</feature>
<organism evidence="8 9">
    <name type="scientific">Guyanagaster necrorhizus</name>
    <dbReference type="NCBI Taxonomy" id="856835"/>
    <lineage>
        <taxon>Eukaryota</taxon>
        <taxon>Fungi</taxon>
        <taxon>Dikarya</taxon>
        <taxon>Basidiomycota</taxon>
        <taxon>Agaricomycotina</taxon>
        <taxon>Agaricomycetes</taxon>
        <taxon>Agaricomycetidae</taxon>
        <taxon>Agaricales</taxon>
        <taxon>Marasmiineae</taxon>
        <taxon>Physalacriaceae</taxon>
        <taxon>Guyanagaster</taxon>
    </lineage>
</organism>
<dbReference type="GO" id="GO:0000978">
    <property type="term" value="F:RNA polymerase II cis-regulatory region sequence-specific DNA binding"/>
    <property type="evidence" value="ECO:0007669"/>
    <property type="project" value="TreeGrafter"/>
</dbReference>
<dbReference type="InterPro" id="IPR036236">
    <property type="entry name" value="Znf_C2H2_sf"/>
</dbReference>
<evidence type="ECO:0000259" key="7">
    <source>
        <dbReference type="PROSITE" id="PS50157"/>
    </source>
</evidence>
<dbReference type="PANTHER" id="PTHR14003">
    <property type="entry name" value="TRANSCRIPTIONAL REPRESSOR PROTEIN YY"/>
    <property type="match status" value="1"/>
</dbReference>
<accession>A0A9P7VLD2</accession>
<keyword evidence="9" id="KW-1185">Reference proteome</keyword>
<dbReference type="Proteomes" id="UP000812287">
    <property type="component" value="Unassembled WGS sequence"/>
</dbReference>
<dbReference type="AlphaFoldDB" id="A0A9P7VLD2"/>
<dbReference type="GO" id="GO:0000785">
    <property type="term" value="C:chromatin"/>
    <property type="evidence" value="ECO:0007669"/>
    <property type="project" value="TreeGrafter"/>
</dbReference>
<keyword evidence="3 5" id="KW-0863">Zinc-finger</keyword>
<evidence type="ECO:0000256" key="4">
    <source>
        <dbReference type="ARBA" id="ARBA00022833"/>
    </source>
</evidence>
<name>A0A9P7VLD2_9AGAR</name>
<protein>
    <recommendedName>
        <fullName evidence="7">C2H2-type domain-containing protein</fullName>
    </recommendedName>
</protein>
<proteinExistence type="predicted"/>
<dbReference type="Pfam" id="PF00096">
    <property type="entry name" value="zf-C2H2"/>
    <property type="match status" value="2"/>
</dbReference>
<dbReference type="GO" id="GO:0000981">
    <property type="term" value="F:DNA-binding transcription factor activity, RNA polymerase II-specific"/>
    <property type="evidence" value="ECO:0007669"/>
    <property type="project" value="UniProtKB-ARBA"/>
</dbReference>
<feature type="region of interest" description="Disordered" evidence="6">
    <location>
        <begin position="58"/>
        <end position="82"/>
    </location>
</feature>
<dbReference type="InterPro" id="IPR013087">
    <property type="entry name" value="Znf_C2H2_type"/>
</dbReference>
<dbReference type="PROSITE" id="PS50157">
    <property type="entry name" value="ZINC_FINGER_C2H2_2"/>
    <property type="match status" value="2"/>
</dbReference>
<dbReference type="GO" id="GO:0031519">
    <property type="term" value="C:PcG protein complex"/>
    <property type="evidence" value="ECO:0007669"/>
    <property type="project" value="TreeGrafter"/>
</dbReference>
<evidence type="ECO:0000256" key="6">
    <source>
        <dbReference type="SAM" id="MobiDB-lite"/>
    </source>
</evidence>
<evidence type="ECO:0000256" key="2">
    <source>
        <dbReference type="ARBA" id="ARBA00022737"/>
    </source>
</evidence>
<dbReference type="PANTHER" id="PTHR14003:SF19">
    <property type="entry name" value="YY2 TRANSCRIPTION FACTOR"/>
    <property type="match status" value="1"/>
</dbReference>
<dbReference type="GeneID" id="66105893"/>
<evidence type="ECO:0000313" key="9">
    <source>
        <dbReference type="Proteomes" id="UP000812287"/>
    </source>
</evidence>
<dbReference type="SUPFAM" id="SSF57667">
    <property type="entry name" value="beta-beta-alpha zinc fingers"/>
    <property type="match status" value="2"/>
</dbReference>
<evidence type="ECO:0000256" key="1">
    <source>
        <dbReference type="ARBA" id="ARBA00022723"/>
    </source>
</evidence>
<keyword evidence="4" id="KW-0862">Zinc</keyword>
<dbReference type="PROSITE" id="PS00028">
    <property type="entry name" value="ZINC_FINGER_C2H2_1"/>
    <property type="match status" value="2"/>
</dbReference>
<dbReference type="GO" id="GO:0008270">
    <property type="term" value="F:zinc ion binding"/>
    <property type="evidence" value="ECO:0007669"/>
    <property type="project" value="UniProtKB-KW"/>
</dbReference>
<evidence type="ECO:0000313" key="8">
    <source>
        <dbReference type="EMBL" id="KAG7442688.1"/>
    </source>
</evidence>
<dbReference type="SMART" id="SM00355">
    <property type="entry name" value="ZnF_C2H2"/>
    <property type="match status" value="2"/>
</dbReference>
<gene>
    <name evidence="8" type="ORF">BT62DRAFT_905096</name>
</gene>
<keyword evidence="1" id="KW-0479">Metal-binding</keyword>
<evidence type="ECO:0000256" key="5">
    <source>
        <dbReference type="PROSITE-ProRule" id="PRU00042"/>
    </source>
</evidence>
<dbReference type="EMBL" id="MU250549">
    <property type="protein sequence ID" value="KAG7442688.1"/>
    <property type="molecule type" value="Genomic_DNA"/>
</dbReference>
<sequence>MEGGAERPYICTEEGCGKNFQRGEHLKRHVNSVHLKYRRYECPHEGCTSTFSRKDNMKQHGRVSHGLPPVAMEMSNGSFSGS</sequence>
<keyword evidence="2" id="KW-0677">Repeat</keyword>
<dbReference type="GO" id="GO:0005667">
    <property type="term" value="C:transcription regulator complex"/>
    <property type="evidence" value="ECO:0007669"/>
    <property type="project" value="TreeGrafter"/>
</dbReference>
<dbReference type="OrthoDB" id="6365676at2759"/>
<evidence type="ECO:0000256" key="3">
    <source>
        <dbReference type="ARBA" id="ARBA00022771"/>
    </source>
</evidence>
<feature type="domain" description="C2H2-type" evidence="7">
    <location>
        <begin position="40"/>
        <end position="69"/>
    </location>
</feature>
<dbReference type="Gene3D" id="3.30.160.60">
    <property type="entry name" value="Classic Zinc Finger"/>
    <property type="match status" value="2"/>
</dbReference>
<reference evidence="8" key="1">
    <citation type="submission" date="2020-11" db="EMBL/GenBank/DDBJ databases">
        <title>Adaptations for nitrogen fixation in a non-lichenized fungal sporocarp promotes dispersal by wood-feeding termites.</title>
        <authorList>
            <consortium name="DOE Joint Genome Institute"/>
            <person name="Koch R.A."/>
            <person name="Yoon G."/>
            <person name="Arayal U."/>
            <person name="Lail K."/>
            <person name="Amirebrahimi M."/>
            <person name="Labutti K."/>
            <person name="Lipzen A."/>
            <person name="Riley R."/>
            <person name="Barry K."/>
            <person name="Henrissat B."/>
            <person name="Grigoriev I.V."/>
            <person name="Herr J.R."/>
            <person name="Aime M.C."/>
        </authorList>
    </citation>
    <scope>NUCLEOTIDE SEQUENCE</scope>
    <source>
        <strain evidence="8">MCA 3950</strain>
    </source>
</reference>
<dbReference type="FunFam" id="3.30.160.60:FF:000125">
    <property type="entry name" value="Putative zinc finger protein 143"/>
    <property type="match status" value="1"/>
</dbReference>
<comment type="caution">
    <text evidence="8">The sequence shown here is derived from an EMBL/GenBank/DDBJ whole genome shotgun (WGS) entry which is preliminary data.</text>
</comment>
<dbReference type="RefSeq" id="XP_043036188.1">
    <property type="nucleotide sequence ID" value="XM_043183596.1"/>
</dbReference>